<sequence length="299" mass="33011">MSEQWEAIEAKREEQVGESTYFIDADNFGEVARLCKQHRLLANGMGGALPEISDFSYIQDVLDIACGAGGWAVDIALAHPTVQVTGVDINPGMLEYARSQAQEEDVQNLHLHLMDVTRPLDFFHNTFDLVNARLLSSFMPTSKWPTFLRECARITRPGGAIRVVEAEAPLTNSAACEQLNALIAQSLKAGGLGFSPDGRHLGLIPVMKRLLQDAGCCNVRLFSYAIDCSANSLEHVRAYQNGQTVYKLVQPYLLQLGLATQQELDRLYHLALEDMNSPDFCALWTFVTVLGEVPDPNKA</sequence>
<dbReference type="Proteomes" id="UP000004508">
    <property type="component" value="Unassembled WGS sequence"/>
</dbReference>
<dbReference type="Gene3D" id="3.40.50.150">
    <property type="entry name" value="Vaccinia Virus protein VP39"/>
    <property type="match status" value="1"/>
</dbReference>
<dbReference type="PANTHER" id="PTHR43591">
    <property type="entry name" value="METHYLTRANSFERASE"/>
    <property type="match status" value="1"/>
</dbReference>
<dbReference type="Pfam" id="PF13649">
    <property type="entry name" value="Methyltransf_25"/>
    <property type="match status" value="1"/>
</dbReference>
<dbReference type="InterPro" id="IPR041698">
    <property type="entry name" value="Methyltransf_25"/>
</dbReference>
<dbReference type="PANTHER" id="PTHR43591:SF24">
    <property type="entry name" value="2-METHOXY-6-POLYPRENYL-1,4-BENZOQUINOL METHYLASE, MITOCHONDRIAL"/>
    <property type="match status" value="1"/>
</dbReference>
<dbReference type="InParanoid" id="D6U5C0"/>
<dbReference type="GO" id="GO:0008168">
    <property type="term" value="F:methyltransferase activity"/>
    <property type="evidence" value="ECO:0007669"/>
    <property type="project" value="UniProtKB-KW"/>
</dbReference>
<reference evidence="2 3" key="1">
    <citation type="journal article" date="2011" name="Stand. Genomic Sci.">
        <title>Non-contiguous finished genome sequence and contextual data of the filamentous soil bacterium Ktedonobacter racemifer type strain (SOSP1-21).</title>
        <authorList>
            <person name="Chang Y.J."/>
            <person name="Land M."/>
            <person name="Hauser L."/>
            <person name="Chertkov O."/>
            <person name="Del Rio T.G."/>
            <person name="Nolan M."/>
            <person name="Copeland A."/>
            <person name="Tice H."/>
            <person name="Cheng J.F."/>
            <person name="Lucas S."/>
            <person name="Han C."/>
            <person name="Goodwin L."/>
            <person name="Pitluck S."/>
            <person name="Ivanova N."/>
            <person name="Ovchinikova G."/>
            <person name="Pati A."/>
            <person name="Chen A."/>
            <person name="Palaniappan K."/>
            <person name="Mavromatis K."/>
            <person name="Liolios K."/>
            <person name="Brettin T."/>
            <person name="Fiebig A."/>
            <person name="Rohde M."/>
            <person name="Abt B."/>
            <person name="Goker M."/>
            <person name="Detter J.C."/>
            <person name="Woyke T."/>
            <person name="Bristow J."/>
            <person name="Eisen J.A."/>
            <person name="Markowitz V."/>
            <person name="Hugenholtz P."/>
            <person name="Kyrpides N.C."/>
            <person name="Klenk H.P."/>
            <person name="Lapidus A."/>
        </authorList>
    </citation>
    <scope>NUCLEOTIDE SEQUENCE [LARGE SCALE GENOMIC DNA]</scope>
    <source>
        <strain evidence="3">DSM 44963</strain>
    </source>
</reference>
<evidence type="ECO:0000313" key="2">
    <source>
        <dbReference type="EMBL" id="EFH81700.1"/>
    </source>
</evidence>
<keyword evidence="3" id="KW-1185">Reference proteome</keyword>
<accession>D6U5C0</accession>
<gene>
    <name evidence="2" type="ORF">Krac_2437</name>
</gene>
<comment type="caution">
    <text evidence="2">The sequence shown here is derived from an EMBL/GenBank/DDBJ whole genome shotgun (WGS) entry which is preliminary data.</text>
</comment>
<protein>
    <submittedName>
        <fullName evidence="2">Methyltransferase type 11</fullName>
    </submittedName>
</protein>
<dbReference type="OrthoDB" id="149727at2"/>
<organism evidence="2 3">
    <name type="scientific">Ktedonobacter racemifer DSM 44963</name>
    <dbReference type="NCBI Taxonomy" id="485913"/>
    <lineage>
        <taxon>Bacteria</taxon>
        <taxon>Bacillati</taxon>
        <taxon>Chloroflexota</taxon>
        <taxon>Ktedonobacteria</taxon>
        <taxon>Ktedonobacterales</taxon>
        <taxon>Ktedonobacteraceae</taxon>
        <taxon>Ktedonobacter</taxon>
    </lineage>
</organism>
<dbReference type="eggNOG" id="COG2226">
    <property type="taxonomic scope" value="Bacteria"/>
</dbReference>
<evidence type="ECO:0000259" key="1">
    <source>
        <dbReference type="Pfam" id="PF13649"/>
    </source>
</evidence>
<name>D6U5C0_KTERA</name>
<dbReference type="EMBL" id="ADVG01000004">
    <property type="protein sequence ID" value="EFH81700.1"/>
    <property type="molecule type" value="Genomic_DNA"/>
</dbReference>
<dbReference type="CDD" id="cd02440">
    <property type="entry name" value="AdoMet_MTases"/>
    <property type="match status" value="1"/>
</dbReference>
<keyword evidence="2" id="KW-0489">Methyltransferase</keyword>
<dbReference type="AlphaFoldDB" id="D6U5C0"/>
<dbReference type="STRING" id="485913.Krac_2437"/>
<dbReference type="SUPFAM" id="SSF53335">
    <property type="entry name" value="S-adenosyl-L-methionine-dependent methyltransferases"/>
    <property type="match status" value="1"/>
</dbReference>
<feature type="domain" description="Methyltransferase" evidence="1">
    <location>
        <begin position="61"/>
        <end position="159"/>
    </location>
</feature>
<dbReference type="InterPro" id="IPR029063">
    <property type="entry name" value="SAM-dependent_MTases_sf"/>
</dbReference>
<dbReference type="GO" id="GO:0032259">
    <property type="term" value="P:methylation"/>
    <property type="evidence" value="ECO:0007669"/>
    <property type="project" value="UniProtKB-KW"/>
</dbReference>
<keyword evidence="2" id="KW-0808">Transferase</keyword>
<evidence type="ECO:0000313" key="3">
    <source>
        <dbReference type="Proteomes" id="UP000004508"/>
    </source>
</evidence>
<dbReference type="RefSeq" id="WP_007919237.1">
    <property type="nucleotide sequence ID" value="NZ_ADVG01000004.1"/>
</dbReference>
<proteinExistence type="predicted"/>